<accession>A0A2S6CGJ6</accession>
<dbReference type="GO" id="GO:0000981">
    <property type="term" value="F:DNA-binding transcription factor activity, RNA polymerase II-specific"/>
    <property type="evidence" value="ECO:0007669"/>
    <property type="project" value="InterPro"/>
</dbReference>
<keyword evidence="4" id="KW-0238">DNA-binding</keyword>
<feature type="compositionally biased region" description="Polar residues" evidence="7">
    <location>
        <begin position="800"/>
        <end position="815"/>
    </location>
</feature>
<keyword evidence="3" id="KW-0805">Transcription regulation</keyword>
<feature type="region of interest" description="Disordered" evidence="7">
    <location>
        <begin position="944"/>
        <end position="963"/>
    </location>
</feature>
<evidence type="ECO:0000313" key="10">
    <source>
        <dbReference type="Proteomes" id="UP000237631"/>
    </source>
</evidence>
<dbReference type="CDD" id="cd12148">
    <property type="entry name" value="fungal_TF_MHR"/>
    <property type="match status" value="1"/>
</dbReference>
<feature type="compositionally biased region" description="Basic residues" evidence="7">
    <location>
        <begin position="729"/>
        <end position="738"/>
    </location>
</feature>
<keyword evidence="10" id="KW-1185">Reference proteome</keyword>
<organism evidence="9 10">
    <name type="scientific">Cercospora berteroae</name>
    <dbReference type="NCBI Taxonomy" id="357750"/>
    <lineage>
        <taxon>Eukaryota</taxon>
        <taxon>Fungi</taxon>
        <taxon>Dikarya</taxon>
        <taxon>Ascomycota</taxon>
        <taxon>Pezizomycotina</taxon>
        <taxon>Dothideomycetes</taxon>
        <taxon>Dothideomycetidae</taxon>
        <taxon>Mycosphaerellales</taxon>
        <taxon>Mycosphaerellaceae</taxon>
        <taxon>Cercospora</taxon>
    </lineage>
</organism>
<dbReference type="PROSITE" id="PS50048">
    <property type="entry name" value="ZN2_CY6_FUNGAL_2"/>
    <property type="match status" value="1"/>
</dbReference>
<keyword evidence="5" id="KW-0804">Transcription</keyword>
<keyword evidence="6" id="KW-0539">Nucleus</keyword>
<feature type="compositionally biased region" description="Basic and acidic residues" evidence="7">
    <location>
        <begin position="165"/>
        <end position="184"/>
    </location>
</feature>
<evidence type="ECO:0000256" key="6">
    <source>
        <dbReference type="ARBA" id="ARBA00023242"/>
    </source>
</evidence>
<dbReference type="InterPro" id="IPR007219">
    <property type="entry name" value="XnlR_reg_dom"/>
</dbReference>
<dbReference type="SUPFAM" id="SSF57701">
    <property type="entry name" value="Zn2/Cys6 DNA-binding domain"/>
    <property type="match status" value="1"/>
</dbReference>
<name>A0A2S6CGJ6_9PEZI</name>
<evidence type="ECO:0000256" key="1">
    <source>
        <dbReference type="ARBA" id="ARBA00022723"/>
    </source>
</evidence>
<dbReference type="Pfam" id="PF04082">
    <property type="entry name" value="Fungal_trans"/>
    <property type="match status" value="1"/>
</dbReference>
<sequence>MHSAQLHLALPLRSQPVTPAAAHPDDDAASPESHLSEAAGDGQHSPANVNQRPSLSQRARHPSFTMAEPRPLAAATSNPDPPNPASSTGVSPGGGGGPATSSAAPKDQIPGHPSFRRQRASRACETCHARKVRCDAASLGVPCTNCVAFSIECKIPTPKRKKTAAKKDSESERDRTESIKDDRSPAAPQSTTSTTFPTRGEMVMSRDVEPEQIGMNTPAGMPKVEGSESYYAGQQATNGTYAQFMKPKFARAPIKEAGRVAYLGESSNLSLLVQDRHGTTDVVHYPLPENVRGTRARINELDNVEIDILHQRGAFLLPPRQLCDELVDAYFTWIAPVVPVINRSKFMRRYRDSKNPPSLLLLQSILLAGSRVCNNPQLMDANGSTTPAAMTFYKRAKALYDANYEDDRVTIVQALILMGWYWEGPEDVTKNVFYWSRVAVIVAQGSGMHRSVEGSQLSKTDKRLWKRIWWTLFTRDRSVAVALGRPVCINIEDSDVEMVSPDDFIDDEPDRPAEYPPDPIHVQFFLNYVKLCEIMGLVLSQQYSVASKLLRNNALDLTHSDMALADWLQNCPQEVRWEPQRHHFWSALLHSNYYTTLCLLHRAHMPPAGSPGSRPTNGYPEETAYPSRTIAYQAAAMITSIIEALQNHEQLRYAPAFIVYSLFSALIMHVYQMRSSNQSIVSATQQRLQVCMNALKDVSKTWLVAKMVHTLFESILGNKHLEDRLQKAAGRRHAKSKHNGASSKASKGTPVVPDAAEAQKRKFDEMEMGFGNGPPAPQMSYERSRPVSPAMTPSREVPGSGQNPSQTPQMPQMTAGSPPLRQATDTFMGASRSNTRPTTPAFHALPWSRLGSPDVFLHTRNSPKISEDLRQNYQPEQLFPPETNGLFPVTSNSPNQMVDPALRAQSHSNPQFSHPLSTPQMQGQMSMGEGQSLHYQQDPAAWSQLNMGNNSQQDDAWSNSSSAGGPIVPTTLNVGDWFEFFGIPNGSDINGLNGAAGYG</sequence>
<dbReference type="GO" id="GO:0008270">
    <property type="term" value="F:zinc ion binding"/>
    <property type="evidence" value="ECO:0007669"/>
    <property type="project" value="InterPro"/>
</dbReference>
<dbReference type="Proteomes" id="UP000237631">
    <property type="component" value="Unassembled WGS sequence"/>
</dbReference>
<dbReference type="Pfam" id="PF00172">
    <property type="entry name" value="Zn_clus"/>
    <property type="match status" value="1"/>
</dbReference>
<evidence type="ECO:0000256" key="3">
    <source>
        <dbReference type="ARBA" id="ARBA00023015"/>
    </source>
</evidence>
<feature type="region of interest" description="Disordered" evidence="7">
    <location>
        <begin position="726"/>
        <end position="845"/>
    </location>
</feature>
<dbReference type="EMBL" id="PNEN01000442">
    <property type="protein sequence ID" value="PPJ58849.1"/>
    <property type="molecule type" value="Genomic_DNA"/>
</dbReference>
<feature type="region of interest" description="Disordered" evidence="7">
    <location>
        <begin position="158"/>
        <end position="198"/>
    </location>
</feature>
<dbReference type="STRING" id="357750.A0A2S6CGJ6"/>
<feature type="domain" description="Zn(2)-C6 fungal-type" evidence="8">
    <location>
        <begin position="123"/>
        <end position="155"/>
    </location>
</feature>
<feature type="compositionally biased region" description="Polar residues" evidence="7">
    <location>
        <begin position="45"/>
        <end position="57"/>
    </location>
</feature>
<dbReference type="InterPro" id="IPR001138">
    <property type="entry name" value="Zn2Cys6_DnaBD"/>
</dbReference>
<keyword evidence="2" id="KW-0862">Zinc</keyword>
<gene>
    <name evidence="9" type="ORF">CBER1_09271</name>
</gene>
<dbReference type="PANTHER" id="PTHR47171">
    <property type="entry name" value="FARA-RELATED"/>
    <property type="match status" value="1"/>
</dbReference>
<protein>
    <recommendedName>
        <fullName evidence="8">Zn(2)-C6 fungal-type domain-containing protein</fullName>
    </recommendedName>
</protein>
<dbReference type="GO" id="GO:0003677">
    <property type="term" value="F:DNA binding"/>
    <property type="evidence" value="ECO:0007669"/>
    <property type="project" value="UniProtKB-KW"/>
</dbReference>
<evidence type="ECO:0000256" key="4">
    <source>
        <dbReference type="ARBA" id="ARBA00023125"/>
    </source>
</evidence>
<dbReference type="InterPro" id="IPR036864">
    <property type="entry name" value="Zn2-C6_fun-type_DNA-bd_sf"/>
</dbReference>
<comment type="caution">
    <text evidence="9">The sequence shown here is derived from an EMBL/GenBank/DDBJ whole genome shotgun (WGS) entry which is preliminary data.</text>
</comment>
<dbReference type="SMART" id="SM00906">
    <property type="entry name" value="Fungal_trans"/>
    <property type="match status" value="1"/>
</dbReference>
<feature type="compositionally biased region" description="Polar residues" evidence="7">
    <location>
        <begin position="906"/>
        <end position="919"/>
    </location>
</feature>
<feature type="region of interest" description="Disordered" evidence="7">
    <location>
        <begin position="906"/>
        <end position="926"/>
    </location>
</feature>
<reference evidence="10" key="1">
    <citation type="journal article" date="2017" name="bioRxiv">
        <title>Conservation of a gene cluster reveals novel cercosporin biosynthetic mechanisms and extends production to the genus Colletotrichum.</title>
        <authorList>
            <person name="de Jonge R."/>
            <person name="Ebert M.K."/>
            <person name="Huitt-Roehl C.R."/>
            <person name="Pal P."/>
            <person name="Suttle J.C."/>
            <person name="Spanner R.E."/>
            <person name="Neubauer J.D."/>
            <person name="Jurick W.M.II."/>
            <person name="Stott K.A."/>
            <person name="Secor G.A."/>
            <person name="Thomma B.P.H.J."/>
            <person name="Van de Peer Y."/>
            <person name="Townsend C.A."/>
            <person name="Bolton M.D."/>
        </authorList>
    </citation>
    <scope>NUCLEOTIDE SEQUENCE [LARGE SCALE GENOMIC DNA]</scope>
    <source>
        <strain evidence="10">CBS538.71</strain>
    </source>
</reference>
<dbReference type="OrthoDB" id="25391at2759"/>
<feature type="region of interest" description="Disordered" evidence="7">
    <location>
        <begin position="1"/>
        <end position="117"/>
    </location>
</feature>
<dbReference type="CDD" id="cd00067">
    <property type="entry name" value="GAL4"/>
    <property type="match status" value="1"/>
</dbReference>
<keyword evidence="1" id="KW-0479">Metal-binding</keyword>
<proteinExistence type="predicted"/>
<dbReference type="GO" id="GO:0006351">
    <property type="term" value="P:DNA-templated transcription"/>
    <property type="evidence" value="ECO:0007669"/>
    <property type="project" value="InterPro"/>
</dbReference>
<evidence type="ECO:0000313" key="9">
    <source>
        <dbReference type="EMBL" id="PPJ58849.1"/>
    </source>
</evidence>
<dbReference type="InterPro" id="IPR052073">
    <property type="entry name" value="Amide_Lactam_Regulators"/>
</dbReference>
<evidence type="ECO:0000259" key="8">
    <source>
        <dbReference type="PROSITE" id="PS50048"/>
    </source>
</evidence>
<dbReference type="Gene3D" id="4.10.240.10">
    <property type="entry name" value="Zn(2)-C6 fungal-type DNA-binding domain"/>
    <property type="match status" value="1"/>
</dbReference>
<evidence type="ECO:0000256" key="5">
    <source>
        <dbReference type="ARBA" id="ARBA00023163"/>
    </source>
</evidence>
<dbReference type="PANTHER" id="PTHR47171:SF3">
    <property type="entry name" value="FARA-RELATED"/>
    <property type="match status" value="1"/>
</dbReference>
<dbReference type="SMART" id="SM00066">
    <property type="entry name" value="GAL4"/>
    <property type="match status" value="1"/>
</dbReference>
<dbReference type="PROSITE" id="PS00463">
    <property type="entry name" value="ZN2_CY6_FUNGAL_1"/>
    <property type="match status" value="1"/>
</dbReference>
<dbReference type="AlphaFoldDB" id="A0A2S6CGJ6"/>
<feature type="compositionally biased region" description="Low complexity" evidence="7">
    <location>
        <begin position="185"/>
        <end position="198"/>
    </location>
</feature>
<evidence type="ECO:0000256" key="2">
    <source>
        <dbReference type="ARBA" id="ARBA00022833"/>
    </source>
</evidence>
<evidence type="ECO:0000256" key="7">
    <source>
        <dbReference type="SAM" id="MobiDB-lite"/>
    </source>
</evidence>